<evidence type="ECO:0000313" key="3">
    <source>
        <dbReference type="EMBL" id="AAK78640.1"/>
    </source>
</evidence>
<feature type="chain" id="PRO_5039725814" description="Lipoprotein" evidence="2">
    <location>
        <begin position="25"/>
        <end position="159"/>
    </location>
</feature>
<dbReference type="HOGENOM" id="CLU_1657744_0_0_9"/>
<feature type="signal peptide" evidence="2">
    <location>
        <begin position="1"/>
        <end position="24"/>
    </location>
</feature>
<name>Q97L99_CLOAB</name>
<organism evidence="3 4">
    <name type="scientific">Clostridium acetobutylicum (strain ATCC 824 / DSM 792 / JCM 1419 / IAM 19013 / LMG 5710 / NBRC 13948 / NRRL B-527 / VKM B-1787 / 2291 / W)</name>
    <dbReference type="NCBI Taxonomy" id="272562"/>
    <lineage>
        <taxon>Bacteria</taxon>
        <taxon>Bacillati</taxon>
        <taxon>Bacillota</taxon>
        <taxon>Clostridia</taxon>
        <taxon>Eubacteriales</taxon>
        <taxon>Clostridiaceae</taxon>
        <taxon>Clostridium</taxon>
    </lineage>
</organism>
<keyword evidence="4" id="KW-1185">Reference proteome</keyword>
<dbReference type="AlphaFoldDB" id="Q97L99"/>
<reference evidence="3 4" key="1">
    <citation type="journal article" date="2001" name="J. Bacteriol.">
        <title>Genome sequence and comparative analysis of the solvent-producing bacterium Clostridium acetobutylicum.</title>
        <authorList>
            <person name="Nolling J."/>
            <person name="Breton G."/>
            <person name="Omelchenko M.V."/>
            <person name="Makarova K.S."/>
            <person name="Zeng Q."/>
            <person name="Gibson R."/>
            <person name="Lee H.M."/>
            <person name="Dubois J."/>
            <person name="Qiu D."/>
            <person name="Hitti J."/>
            <person name="Wolf Y.I."/>
            <person name="Tatusov R.L."/>
            <person name="Sabathe F."/>
            <person name="Doucette-Stamm L."/>
            <person name="Soucaille P."/>
            <person name="Daly M.J."/>
            <person name="Bennett G.N."/>
            <person name="Koonin E.V."/>
            <person name="Smith D.R."/>
        </authorList>
    </citation>
    <scope>NUCLEOTIDE SEQUENCE [LARGE SCALE GENOMIC DNA]</scope>
    <source>
        <strain evidence="4">ATCC 824 / DSM 792 / JCM 1419 / LMG 5710 / VKM B-1787</strain>
    </source>
</reference>
<dbReference type="PIR" id="E96981">
    <property type="entry name" value="E96981"/>
</dbReference>
<evidence type="ECO:0000313" key="4">
    <source>
        <dbReference type="Proteomes" id="UP000000814"/>
    </source>
</evidence>
<keyword evidence="2" id="KW-0732">Signal</keyword>
<gene>
    <name evidence="3" type="ordered locus">CA_C0663</name>
</gene>
<dbReference type="PROSITE" id="PS51257">
    <property type="entry name" value="PROKAR_LIPOPROTEIN"/>
    <property type="match status" value="1"/>
</dbReference>
<feature type="compositionally biased region" description="Basic and acidic residues" evidence="1">
    <location>
        <begin position="49"/>
        <end position="63"/>
    </location>
</feature>
<accession>Q97L99</accession>
<dbReference type="Proteomes" id="UP000000814">
    <property type="component" value="Chromosome"/>
</dbReference>
<dbReference type="STRING" id="272562.CA_C0663"/>
<sequence>MSKRLKKNLIITGLIIAICTVVSGCSSNSSKDGQKAESVGSKNVSSNKDNSRNDEYGSDKLGDLRGMCNIKSINGDEVTVDLQQENPKTHDVRITRNKKIKITDSTMIILHTCYKGSKNVKESKLSKSDLKNYRCFIAWGEQEGDIFIAKKIQITQWGN</sequence>
<protein>
    <recommendedName>
        <fullName evidence="5">Lipoprotein</fullName>
    </recommendedName>
</protein>
<proteinExistence type="predicted"/>
<dbReference type="RefSeq" id="WP_010963982.1">
    <property type="nucleotide sequence ID" value="NC_003030.1"/>
</dbReference>
<evidence type="ECO:0000256" key="1">
    <source>
        <dbReference type="SAM" id="MobiDB-lite"/>
    </source>
</evidence>
<dbReference type="KEGG" id="cac:CA_C0663"/>
<dbReference type="PATRIC" id="fig|272562.8.peg.866"/>
<dbReference type="EMBL" id="AE001437">
    <property type="protein sequence ID" value="AAK78640.1"/>
    <property type="molecule type" value="Genomic_DNA"/>
</dbReference>
<evidence type="ECO:0000256" key="2">
    <source>
        <dbReference type="SAM" id="SignalP"/>
    </source>
</evidence>
<dbReference type="GeneID" id="44997174"/>
<feature type="region of interest" description="Disordered" evidence="1">
    <location>
        <begin position="29"/>
        <end position="63"/>
    </location>
</feature>
<evidence type="ECO:0008006" key="5">
    <source>
        <dbReference type="Google" id="ProtNLM"/>
    </source>
</evidence>